<dbReference type="Proteomes" id="UP001620626">
    <property type="component" value="Unassembled WGS sequence"/>
</dbReference>
<protein>
    <recommendedName>
        <fullName evidence="2">Peptidase M12B domain-containing protein</fullName>
    </recommendedName>
</protein>
<dbReference type="InterPro" id="IPR024079">
    <property type="entry name" value="MetalloPept_cat_dom_sf"/>
</dbReference>
<dbReference type="PANTHER" id="PTHR45702">
    <property type="entry name" value="ADAM10/ADAM17 METALLOPEPTIDASE FAMILY MEMBER"/>
    <property type="match status" value="1"/>
</dbReference>
<dbReference type="EMBL" id="JBICBT010001015">
    <property type="protein sequence ID" value="KAL3087760.1"/>
    <property type="molecule type" value="Genomic_DNA"/>
</dbReference>
<organism evidence="3 4">
    <name type="scientific">Heterodera trifolii</name>
    <dbReference type="NCBI Taxonomy" id="157864"/>
    <lineage>
        <taxon>Eukaryota</taxon>
        <taxon>Metazoa</taxon>
        <taxon>Ecdysozoa</taxon>
        <taxon>Nematoda</taxon>
        <taxon>Chromadorea</taxon>
        <taxon>Rhabditida</taxon>
        <taxon>Tylenchina</taxon>
        <taxon>Tylenchomorpha</taxon>
        <taxon>Tylenchoidea</taxon>
        <taxon>Heteroderidae</taxon>
        <taxon>Heteroderinae</taxon>
        <taxon>Heterodera</taxon>
    </lineage>
</organism>
<dbReference type="Pfam" id="PF13688">
    <property type="entry name" value="Reprolysin_5"/>
    <property type="match status" value="1"/>
</dbReference>
<feature type="domain" description="Peptidase M12B" evidence="2">
    <location>
        <begin position="1"/>
        <end position="163"/>
    </location>
</feature>
<dbReference type="AlphaFoldDB" id="A0ABD2JAY8"/>
<feature type="active site" evidence="1">
    <location>
        <position position="157"/>
    </location>
</feature>
<proteinExistence type="predicted"/>
<evidence type="ECO:0000313" key="4">
    <source>
        <dbReference type="Proteomes" id="UP001620626"/>
    </source>
</evidence>
<dbReference type="Gene3D" id="3.40.390.10">
    <property type="entry name" value="Collagenase (Catalytic Domain)"/>
    <property type="match status" value="1"/>
</dbReference>
<accession>A0ABD2JAY8</accession>
<reference evidence="3 4" key="1">
    <citation type="submission" date="2024-10" db="EMBL/GenBank/DDBJ databases">
        <authorList>
            <person name="Kim D."/>
        </authorList>
    </citation>
    <scope>NUCLEOTIDE SEQUENCE [LARGE SCALE GENOMIC DNA]</scope>
    <source>
        <strain evidence="3">BH-2024</strain>
    </source>
</reference>
<name>A0ABD2JAY8_9BILA</name>
<evidence type="ECO:0000256" key="1">
    <source>
        <dbReference type="PROSITE-ProRule" id="PRU00276"/>
    </source>
</evidence>
<dbReference type="PROSITE" id="PS50215">
    <property type="entry name" value="ADAM_MEPRO"/>
    <property type="match status" value="1"/>
</dbReference>
<dbReference type="SUPFAM" id="SSF55486">
    <property type="entry name" value="Metalloproteases ('zincins'), catalytic domain"/>
    <property type="match status" value="1"/>
</dbReference>
<evidence type="ECO:0000259" key="2">
    <source>
        <dbReference type="PROSITE" id="PS50215"/>
    </source>
</evidence>
<dbReference type="InterPro" id="IPR051489">
    <property type="entry name" value="ADAM_Metalloproteinase"/>
</dbReference>
<evidence type="ECO:0000313" key="3">
    <source>
        <dbReference type="EMBL" id="KAL3087760.1"/>
    </source>
</evidence>
<gene>
    <name evidence="3" type="ORF">niasHT_029524</name>
</gene>
<comment type="caution">
    <text evidence="3">The sequence shown here is derived from an EMBL/GenBank/DDBJ whole genome shotgun (WGS) entry which is preliminary data.</text>
</comment>
<comment type="caution">
    <text evidence="1">Lacks conserved residue(s) required for the propagation of feature annotation.</text>
</comment>
<dbReference type="PANTHER" id="PTHR45702:SF2">
    <property type="entry name" value="KUZBANIAN, ISOFORM A"/>
    <property type="match status" value="1"/>
</dbReference>
<keyword evidence="4" id="KW-1185">Reference proteome</keyword>
<dbReference type="InterPro" id="IPR001590">
    <property type="entry name" value="Peptidase_M12B"/>
</dbReference>
<sequence length="212" mass="24148">MYKHIYGKQGSDHAKTRSAIRTTMRDLVKGVNNIYENTDFHRIKGINFAIQRTTIYAPETCVVGVGGFSNNPFCAEDMDVYALVHALTKTSNSTTFCLVYLLMHRDLHDNKWGRAWQAAPSDNDRGICQRNNTGFVTLINEGEQATLLMSKLPLAHEFGHSLGSPSTHSRRPPTSRMWRQNKSLLLLHYVAKDNILKCLILEFDWEGNWFSV</sequence>